<dbReference type="OrthoDB" id="2969039at2"/>
<organism evidence="2 3">
    <name type="scientific">Bacillus salacetis</name>
    <dbReference type="NCBI Taxonomy" id="2315464"/>
    <lineage>
        <taxon>Bacteria</taxon>
        <taxon>Bacillati</taxon>
        <taxon>Bacillota</taxon>
        <taxon>Bacilli</taxon>
        <taxon>Bacillales</taxon>
        <taxon>Bacillaceae</taxon>
        <taxon>Bacillus</taxon>
    </lineage>
</organism>
<accession>A0A3A1R5S1</accession>
<sequence length="104" mass="12112">MMKIMGRILIILIVMGGIIFYIGNYTLIHSDSMNSVKIDRKEELEGRYFIYASDKKVEVKNNTLWNVLEEDTSYDIEYEWYGEKVPYITEIVLHGEGESINSGH</sequence>
<keyword evidence="3" id="KW-1185">Reference proteome</keyword>
<dbReference type="EMBL" id="QXIR01000002">
    <property type="protein sequence ID" value="RIW38499.1"/>
    <property type="molecule type" value="Genomic_DNA"/>
</dbReference>
<feature type="transmembrane region" description="Helical" evidence="1">
    <location>
        <begin position="7"/>
        <end position="28"/>
    </location>
</feature>
<keyword evidence="1" id="KW-0472">Membrane</keyword>
<evidence type="ECO:0000256" key="1">
    <source>
        <dbReference type="SAM" id="Phobius"/>
    </source>
</evidence>
<dbReference type="AlphaFoldDB" id="A0A3A1R5S1"/>
<evidence type="ECO:0000313" key="3">
    <source>
        <dbReference type="Proteomes" id="UP000265801"/>
    </source>
</evidence>
<dbReference type="RefSeq" id="WP_119545397.1">
    <property type="nucleotide sequence ID" value="NZ_QXIR01000002.1"/>
</dbReference>
<reference evidence="2 3" key="1">
    <citation type="submission" date="2018-09" db="EMBL/GenBank/DDBJ databases">
        <title>Bacillus saliacetes sp. nov., isolated from Thai shrimp paste (Ka-pi).</title>
        <authorList>
            <person name="Daroonpunt R."/>
            <person name="Tanasupawat S."/>
            <person name="Yiamsombut S."/>
        </authorList>
    </citation>
    <scope>NUCLEOTIDE SEQUENCE [LARGE SCALE GENOMIC DNA]</scope>
    <source>
        <strain evidence="2 3">SKP7-4</strain>
    </source>
</reference>
<proteinExistence type="predicted"/>
<name>A0A3A1R5S1_9BACI</name>
<dbReference type="Proteomes" id="UP000265801">
    <property type="component" value="Unassembled WGS sequence"/>
</dbReference>
<comment type="caution">
    <text evidence="2">The sequence shown here is derived from an EMBL/GenBank/DDBJ whole genome shotgun (WGS) entry which is preliminary data.</text>
</comment>
<evidence type="ECO:0000313" key="2">
    <source>
        <dbReference type="EMBL" id="RIW38499.1"/>
    </source>
</evidence>
<protein>
    <submittedName>
        <fullName evidence="2">Uncharacterized protein</fullName>
    </submittedName>
</protein>
<gene>
    <name evidence="2" type="ORF">D3H55_02895</name>
</gene>
<keyword evidence="1" id="KW-0812">Transmembrane</keyword>
<keyword evidence="1" id="KW-1133">Transmembrane helix</keyword>